<dbReference type="AlphaFoldDB" id="A0A0J6VP20"/>
<dbReference type="PATRIC" id="fig|1807.14.peg.4190"/>
<dbReference type="Proteomes" id="UP000036313">
    <property type="component" value="Unassembled WGS sequence"/>
</dbReference>
<comment type="caution">
    <text evidence="2">The sequence shown here is derived from an EMBL/GenBank/DDBJ whole genome shotgun (WGS) entry which is preliminary data.</text>
</comment>
<dbReference type="EMBL" id="JYNU01000035">
    <property type="protein sequence ID" value="KMO71929.1"/>
    <property type="molecule type" value="Genomic_DNA"/>
</dbReference>
<name>A0A0J6VP20_9MYCO</name>
<dbReference type="Pfam" id="PF08937">
    <property type="entry name" value="ThsB_TIR"/>
    <property type="match status" value="1"/>
</dbReference>
<evidence type="ECO:0000313" key="3">
    <source>
        <dbReference type="Proteomes" id="UP000036313"/>
    </source>
</evidence>
<evidence type="ECO:0000313" key="2">
    <source>
        <dbReference type="EMBL" id="KMO71929.1"/>
    </source>
</evidence>
<dbReference type="Gene3D" id="3.40.50.9200">
    <property type="entry name" value="Hypothetical protein MTH538"/>
    <property type="match status" value="1"/>
</dbReference>
<dbReference type="InterPro" id="IPR015032">
    <property type="entry name" value="ThsB__TIR-like_domain"/>
</dbReference>
<accession>A0A0J6VP20</accession>
<proteinExistence type="predicted"/>
<dbReference type="InterPro" id="IPR036490">
    <property type="entry name" value="ThsB_TIR-like_sf"/>
</dbReference>
<feature type="domain" description="Thoeris protein ThsB TIR-like" evidence="1">
    <location>
        <begin position="90"/>
        <end position="183"/>
    </location>
</feature>
<sequence length="244" mass="27097">MTWPAATNVYLWVNGIHPKVRLEQETPCLLVMTGARADHRKGLVALACASEKLIFDMTPSDCRSRPVPSTAARKGPHHGRSLALGTRTVFYSFHYDRDVHRVQLVRNIGAVDGSPALGSQEWETVRRNSRQAVVSWIDKQMAYKRAVVVLIGQQTANRPWVKYEIEKAWNNKKPLVGVHIHGLSSMGLTDTKGANPFDAVAGVTSVPVFDPTKHDYLGRIDTKATYAYLAANLPSWVDQARARA</sequence>
<gene>
    <name evidence="2" type="ORF">MOBUDSM44075_04163</name>
</gene>
<organism evidence="2 3">
    <name type="scientific">Mycolicibacterium obuense</name>
    <dbReference type="NCBI Taxonomy" id="1807"/>
    <lineage>
        <taxon>Bacteria</taxon>
        <taxon>Bacillati</taxon>
        <taxon>Actinomycetota</taxon>
        <taxon>Actinomycetes</taxon>
        <taxon>Mycobacteriales</taxon>
        <taxon>Mycobacteriaceae</taxon>
        <taxon>Mycolicibacterium</taxon>
    </lineage>
</organism>
<evidence type="ECO:0000259" key="1">
    <source>
        <dbReference type="Pfam" id="PF08937"/>
    </source>
</evidence>
<dbReference type="SUPFAM" id="SSF52206">
    <property type="entry name" value="Hypothetical protein MTH538"/>
    <property type="match status" value="1"/>
</dbReference>
<reference evidence="2 3" key="1">
    <citation type="journal article" date="2015" name="Genome Biol. Evol.">
        <title>Characterization of Three Mycobacterium spp. with Potential Use in Bioremediation by Genome Sequencing and Comparative Genomics.</title>
        <authorList>
            <person name="Das S."/>
            <person name="Pettersson B.M."/>
            <person name="Behra P.R."/>
            <person name="Ramesh M."/>
            <person name="Dasgupta S."/>
            <person name="Bhattacharya A."/>
            <person name="Kirsebom L.A."/>
        </authorList>
    </citation>
    <scope>NUCLEOTIDE SEQUENCE [LARGE SCALE GENOMIC DNA]</scope>
    <source>
        <strain evidence="2 3">DSM 44075</strain>
    </source>
</reference>
<protein>
    <recommendedName>
        <fullName evidence="1">Thoeris protein ThsB TIR-like domain-containing protein</fullName>
    </recommendedName>
</protein>